<evidence type="ECO:0000313" key="2">
    <source>
        <dbReference type="EMBL" id="CAD9475435.1"/>
    </source>
</evidence>
<keyword evidence="1" id="KW-0812">Transmembrane</keyword>
<gene>
    <name evidence="2" type="ORF">DSPE1174_LOCUS28448</name>
</gene>
<feature type="transmembrane region" description="Helical" evidence="1">
    <location>
        <begin position="12"/>
        <end position="36"/>
    </location>
</feature>
<reference evidence="2" key="1">
    <citation type="submission" date="2021-01" db="EMBL/GenBank/DDBJ databases">
        <authorList>
            <person name="Corre E."/>
            <person name="Pelletier E."/>
            <person name="Niang G."/>
            <person name="Scheremetjew M."/>
            <person name="Finn R."/>
            <person name="Kale V."/>
            <person name="Holt S."/>
            <person name="Cochrane G."/>
            <person name="Meng A."/>
            <person name="Brown T."/>
            <person name="Cohen L."/>
        </authorList>
    </citation>
    <scope>NUCLEOTIDE SEQUENCE</scope>
    <source>
        <strain evidence="2">CCMP1381</strain>
    </source>
</reference>
<protein>
    <recommendedName>
        <fullName evidence="3">Transmembrane protein</fullName>
    </recommendedName>
</protein>
<keyword evidence="1" id="KW-1133">Transmembrane helix</keyword>
<dbReference type="EMBL" id="HBGS01054992">
    <property type="protein sequence ID" value="CAD9475435.1"/>
    <property type="molecule type" value="Transcribed_RNA"/>
</dbReference>
<feature type="transmembrane region" description="Helical" evidence="1">
    <location>
        <begin position="42"/>
        <end position="62"/>
    </location>
</feature>
<name>A0A7S2GYP3_9STRA</name>
<proteinExistence type="predicted"/>
<accession>A0A7S2GYP3</accession>
<sequence>MASLILSIIGLIGTGICLIMDMMLIPVATWFMLIGLGGAGGAIYLSILMNIFYFIAFSLPICCCVHESGYKCSAIMLLIGVLLGFILVIMVASSQADVDSKCEERFEDDSSNQNNCEDILHNAFPTMYAVVIMPSIWALLTFPALWMGKSTFGAPAVGETEVTIATKA</sequence>
<evidence type="ECO:0000256" key="1">
    <source>
        <dbReference type="SAM" id="Phobius"/>
    </source>
</evidence>
<feature type="transmembrane region" description="Helical" evidence="1">
    <location>
        <begin position="127"/>
        <end position="146"/>
    </location>
</feature>
<keyword evidence="1" id="KW-0472">Membrane</keyword>
<dbReference type="AlphaFoldDB" id="A0A7S2GYP3"/>
<feature type="transmembrane region" description="Helical" evidence="1">
    <location>
        <begin position="74"/>
        <end position="92"/>
    </location>
</feature>
<evidence type="ECO:0008006" key="3">
    <source>
        <dbReference type="Google" id="ProtNLM"/>
    </source>
</evidence>
<organism evidence="2">
    <name type="scientific">Octactis speculum</name>
    <dbReference type="NCBI Taxonomy" id="3111310"/>
    <lineage>
        <taxon>Eukaryota</taxon>
        <taxon>Sar</taxon>
        <taxon>Stramenopiles</taxon>
        <taxon>Ochrophyta</taxon>
        <taxon>Dictyochophyceae</taxon>
        <taxon>Dictyochales</taxon>
        <taxon>Dictyochaceae</taxon>
        <taxon>Octactis</taxon>
    </lineage>
</organism>